<dbReference type="AlphaFoldDB" id="A0A316A8U2"/>
<proteinExistence type="predicted"/>
<name>A0A316A8U2_9BACT</name>
<comment type="caution">
    <text evidence="1">The sequence shown here is derived from an EMBL/GenBank/DDBJ whole genome shotgun (WGS) entry which is preliminary data.</text>
</comment>
<dbReference type="EMBL" id="QGDT01000023">
    <property type="protein sequence ID" value="PWJ53400.1"/>
    <property type="molecule type" value="Genomic_DNA"/>
</dbReference>
<evidence type="ECO:0000313" key="1">
    <source>
        <dbReference type="EMBL" id="PWJ53400.1"/>
    </source>
</evidence>
<gene>
    <name evidence="1" type="ORF">CLV98_12313</name>
</gene>
<dbReference type="Proteomes" id="UP000245880">
    <property type="component" value="Unassembled WGS sequence"/>
</dbReference>
<evidence type="ECO:0000313" key="2">
    <source>
        <dbReference type="Proteomes" id="UP000245880"/>
    </source>
</evidence>
<keyword evidence="2" id="KW-1185">Reference proteome</keyword>
<accession>A0A316A8U2</accession>
<reference evidence="1 2" key="1">
    <citation type="submission" date="2018-03" db="EMBL/GenBank/DDBJ databases">
        <title>Genomic Encyclopedia of Archaeal and Bacterial Type Strains, Phase II (KMG-II): from individual species to whole genera.</title>
        <authorList>
            <person name="Goeker M."/>
        </authorList>
    </citation>
    <scope>NUCLEOTIDE SEQUENCE [LARGE SCALE GENOMIC DNA]</scope>
    <source>
        <strain evidence="1 2">DSM 100346</strain>
    </source>
</reference>
<sequence>MATKMITTKEEKELSNLLFFTGKSVDSLIKKAKKFPLEGETIPELLKNIKKILKARRVVKAQTFGMSLLKYDRLQRKAIQLLNSFNTHHSMGCYRSIIIKYKGRFMTFAENNILKTYASSCKYAPTYGSITISLTVKELEAIENIDGLWTIKLPDGRAKWLESKGRLQYYEIRFFEGFLFGSTHSEISLKDAENGEVRKLQAIISAIKNDRQFIGYQHVREAGACDPGIRSYCERNNLNIDFGYNLGYLKSLEKSRYLERIKK</sequence>
<organism evidence="1 2">
    <name type="scientific">Dyadobacter jejuensis</name>
    <dbReference type="NCBI Taxonomy" id="1082580"/>
    <lineage>
        <taxon>Bacteria</taxon>
        <taxon>Pseudomonadati</taxon>
        <taxon>Bacteroidota</taxon>
        <taxon>Cytophagia</taxon>
        <taxon>Cytophagales</taxon>
        <taxon>Spirosomataceae</taxon>
        <taxon>Dyadobacter</taxon>
    </lineage>
</organism>
<protein>
    <submittedName>
        <fullName evidence="1">Uncharacterized protein</fullName>
    </submittedName>
</protein>